<dbReference type="GO" id="GO:0008017">
    <property type="term" value="F:microtubule binding"/>
    <property type="evidence" value="ECO:0007669"/>
    <property type="project" value="TreeGrafter"/>
</dbReference>
<name>A0A6J1R2F5_9HYME</name>
<sequence>MIGDTAQIDRELVEWIDGIPFSKPARNLTRDFSDAVLTAEVLKLYYPRHVELHNYVPANSVNTKRENWKMLNRKVLMKLDMKLSSDTIYQLANGSQRAIEKLLTKLRMKVLKDGVEMHKLKLKDVEEEKIGDGSPENDGYLKLPVESSNKFDVDNEIREIKPSKFTCLKRGILVVFSWIMCLFRIWNIFSCCIPSRFRRPGDALVNVTTERIEDANGENVQRTIYSELKKDLREKEEVISTLNHKIAYLESSMKLKDLRISSLAGQILQNAVEMDQSAKSQSIDGVRAKLRSRSHNFHETKAN</sequence>
<dbReference type="InterPro" id="IPR001715">
    <property type="entry name" value="CH_dom"/>
</dbReference>
<dbReference type="GO" id="GO:0005930">
    <property type="term" value="C:axoneme"/>
    <property type="evidence" value="ECO:0007669"/>
    <property type="project" value="TreeGrafter"/>
</dbReference>
<protein>
    <submittedName>
        <fullName evidence="3">Sperm flagellar protein 1-like isoform X1</fullName>
    </submittedName>
</protein>
<dbReference type="AlphaFoldDB" id="A0A6J1R2F5"/>
<dbReference type="InterPro" id="IPR052111">
    <property type="entry name" value="Spermatogenesis_Ciliary_MAP"/>
</dbReference>
<dbReference type="OrthoDB" id="193300at2759"/>
<evidence type="ECO:0000313" key="2">
    <source>
        <dbReference type="Proteomes" id="UP000504618"/>
    </source>
</evidence>
<proteinExistence type="predicted"/>
<dbReference type="GeneID" id="112465714"/>
<dbReference type="Pfam" id="PF06294">
    <property type="entry name" value="CH_2"/>
    <property type="match status" value="1"/>
</dbReference>
<evidence type="ECO:0000259" key="1">
    <source>
        <dbReference type="PROSITE" id="PS50021"/>
    </source>
</evidence>
<gene>
    <name evidence="3" type="primary">LOC112465714</name>
</gene>
<dbReference type="SUPFAM" id="SSF47576">
    <property type="entry name" value="Calponin-homology domain, CH-domain"/>
    <property type="match status" value="1"/>
</dbReference>
<dbReference type="InterPro" id="IPR010441">
    <property type="entry name" value="CH_2"/>
</dbReference>
<dbReference type="PROSITE" id="PS50021">
    <property type="entry name" value="CH"/>
    <property type="match status" value="1"/>
</dbReference>
<dbReference type="RefSeq" id="XP_024889184.1">
    <property type="nucleotide sequence ID" value="XM_025033416.1"/>
</dbReference>
<dbReference type="InterPro" id="IPR036872">
    <property type="entry name" value="CH_dom_sf"/>
</dbReference>
<dbReference type="PANTHER" id="PTHR12509">
    <property type="entry name" value="SPERMATOGENESIS-ASSOCIATED 4-RELATED"/>
    <property type="match status" value="1"/>
</dbReference>
<dbReference type="GO" id="GO:0051493">
    <property type="term" value="P:regulation of cytoskeleton organization"/>
    <property type="evidence" value="ECO:0007669"/>
    <property type="project" value="TreeGrafter"/>
</dbReference>
<accession>A0A6J1R2F5</accession>
<dbReference type="PANTHER" id="PTHR12509:SF9">
    <property type="entry name" value="SPERM FLAGELLAR PROTEIN 1 ISOFORM X1"/>
    <property type="match status" value="1"/>
</dbReference>
<organism evidence="2 3">
    <name type="scientific">Temnothorax curvispinosus</name>
    <dbReference type="NCBI Taxonomy" id="300111"/>
    <lineage>
        <taxon>Eukaryota</taxon>
        <taxon>Metazoa</taxon>
        <taxon>Ecdysozoa</taxon>
        <taxon>Arthropoda</taxon>
        <taxon>Hexapoda</taxon>
        <taxon>Insecta</taxon>
        <taxon>Pterygota</taxon>
        <taxon>Neoptera</taxon>
        <taxon>Endopterygota</taxon>
        <taxon>Hymenoptera</taxon>
        <taxon>Apocrita</taxon>
        <taxon>Aculeata</taxon>
        <taxon>Formicoidea</taxon>
        <taxon>Formicidae</taxon>
        <taxon>Myrmicinae</taxon>
        <taxon>Temnothorax</taxon>
    </lineage>
</organism>
<dbReference type="Proteomes" id="UP000504618">
    <property type="component" value="Unplaced"/>
</dbReference>
<dbReference type="Gene3D" id="1.10.418.10">
    <property type="entry name" value="Calponin-like domain"/>
    <property type="match status" value="1"/>
</dbReference>
<reference evidence="3" key="1">
    <citation type="submission" date="2025-08" db="UniProtKB">
        <authorList>
            <consortium name="RefSeq"/>
        </authorList>
    </citation>
    <scope>IDENTIFICATION</scope>
    <source>
        <tissue evidence="3">Whole body</tissue>
    </source>
</reference>
<feature type="domain" description="Calponin-homology (CH)" evidence="1">
    <location>
        <begin position="6"/>
        <end position="111"/>
    </location>
</feature>
<dbReference type="FunFam" id="1.10.418.10:FF:000059">
    <property type="entry name" value="RIKEN cDNA 6430531B16 gene"/>
    <property type="match status" value="1"/>
</dbReference>
<evidence type="ECO:0000313" key="3">
    <source>
        <dbReference type="RefSeq" id="XP_024889184.1"/>
    </source>
</evidence>
<keyword evidence="2" id="KW-1185">Reference proteome</keyword>